<protein>
    <submittedName>
        <fullName evidence="1">Uncharacterized protein</fullName>
    </submittedName>
</protein>
<sequence>MRKNIIKNKWNYLRAKIKKKFNELPESEFIKIKNDYHNLIGYPEWQRERLKNKLKIFKRITNSYY</sequence>
<dbReference type="Proteomes" id="UP001595926">
    <property type="component" value="Unassembled WGS sequence"/>
</dbReference>
<name>A0ABV9TAV8_9GAMM</name>
<comment type="caution">
    <text evidence="1">The sequence shown here is derived from an EMBL/GenBank/DDBJ whole genome shotgun (WGS) entry which is preliminary data.</text>
</comment>
<dbReference type="RefSeq" id="WP_119329677.1">
    <property type="nucleotide sequence ID" value="NZ_JBHSJH010000002.1"/>
</dbReference>
<keyword evidence="2" id="KW-1185">Reference proteome</keyword>
<evidence type="ECO:0000313" key="1">
    <source>
        <dbReference type="EMBL" id="MFC4892260.1"/>
    </source>
</evidence>
<dbReference type="InterPro" id="IPR036629">
    <property type="entry name" value="YjbJ_sf"/>
</dbReference>
<dbReference type="EMBL" id="JBHSJH010000002">
    <property type="protein sequence ID" value="MFC4892260.1"/>
    <property type="molecule type" value="Genomic_DNA"/>
</dbReference>
<gene>
    <name evidence="1" type="ORF">ACFPDQ_04275</name>
</gene>
<reference evidence="2" key="1">
    <citation type="journal article" date="2019" name="Int. J. Syst. Evol. Microbiol.">
        <title>The Global Catalogue of Microorganisms (GCM) 10K type strain sequencing project: providing services to taxonomists for standard genome sequencing and annotation.</title>
        <authorList>
            <consortium name="The Broad Institute Genomics Platform"/>
            <consortium name="The Broad Institute Genome Sequencing Center for Infectious Disease"/>
            <person name="Wu L."/>
            <person name="Ma J."/>
        </authorList>
    </citation>
    <scope>NUCLEOTIDE SEQUENCE [LARGE SCALE GENOMIC DNA]</scope>
    <source>
        <strain evidence="2">CGMCC 1.13718</strain>
    </source>
</reference>
<organism evidence="1 2">
    <name type="scientific">Pseudofrancisella aestuarii</name>
    <dbReference type="NCBI Taxonomy" id="2670347"/>
    <lineage>
        <taxon>Bacteria</taxon>
        <taxon>Pseudomonadati</taxon>
        <taxon>Pseudomonadota</taxon>
        <taxon>Gammaproteobacteria</taxon>
        <taxon>Thiotrichales</taxon>
        <taxon>Francisellaceae</taxon>
        <taxon>Pseudofrancisella</taxon>
    </lineage>
</organism>
<proteinExistence type="predicted"/>
<dbReference type="Gene3D" id="1.10.1470.10">
    <property type="entry name" value="YjbJ"/>
    <property type="match status" value="1"/>
</dbReference>
<accession>A0ABV9TAV8</accession>
<evidence type="ECO:0000313" key="2">
    <source>
        <dbReference type="Proteomes" id="UP001595926"/>
    </source>
</evidence>